<organism evidence="2 3">
    <name type="scientific">Delphinapterus leucas</name>
    <name type="common">Beluga whale</name>
    <dbReference type="NCBI Taxonomy" id="9749"/>
    <lineage>
        <taxon>Eukaryota</taxon>
        <taxon>Metazoa</taxon>
        <taxon>Chordata</taxon>
        <taxon>Craniata</taxon>
        <taxon>Vertebrata</taxon>
        <taxon>Euteleostomi</taxon>
        <taxon>Mammalia</taxon>
        <taxon>Eutheria</taxon>
        <taxon>Laurasiatheria</taxon>
        <taxon>Artiodactyla</taxon>
        <taxon>Whippomorpha</taxon>
        <taxon>Cetacea</taxon>
        <taxon>Odontoceti</taxon>
        <taxon>Monodontidae</taxon>
        <taxon>Delphinapterus</taxon>
    </lineage>
</organism>
<dbReference type="GeneID" id="111185988"/>
<protein>
    <submittedName>
        <fullName evidence="3">E3 ubiquitin-protein ligase RNF135</fullName>
    </submittedName>
</protein>
<feature type="compositionally biased region" description="Basic and acidic residues" evidence="1">
    <location>
        <begin position="34"/>
        <end position="58"/>
    </location>
</feature>
<sequence>MVKRQALRSYEFTSNEKSLEQNPGRHGSCPTCREGAERKNTMLQDLEDKHSRKARELEGPNPAPGPPRRTAPRSCRNVAVNIDVQVIVCFHHSLLPQIPASLTPLGWGLAELVERLIDTVRSLQSQRHLPESEPDNEMSILAVVGSSGRRKDVPGGGARDSSLGQLGSNLNRFAVEGCAKSQSFTMLFTTKHG</sequence>
<dbReference type="AlphaFoldDB" id="A0A7F8KG12"/>
<dbReference type="Proteomes" id="UP000248483">
    <property type="component" value="Unplaced"/>
</dbReference>
<evidence type="ECO:0000313" key="3">
    <source>
        <dbReference type="RefSeq" id="XP_030619238.1"/>
    </source>
</evidence>
<evidence type="ECO:0000313" key="2">
    <source>
        <dbReference type="Proteomes" id="UP000248483"/>
    </source>
</evidence>
<keyword evidence="2" id="KW-1185">Reference proteome</keyword>
<dbReference type="RefSeq" id="XP_030619238.1">
    <property type="nucleotide sequence ID" value="XM_030763378.1"/>
</dbReference>
<dbReference type="KEGG" id="dle:111185988"/>
<gene>
    <name evidence="3" type="primary">LOC111185988</name>
</gene>
<reference evidence="3" key="1">
    <citation type="submission" date="2025-08" db="UniProtKB">
        <authorList>
            <consortium name="RefSeq"/>
        </authorList>
    </citation>
    <scope>IDENTIFICATION</scope>
    <source>
        <tissue evidence="3">Blood</tissue>
    </source>
</reference>
<proteinExistence type="predicted"/>
<accession>A0A7F8KG12</accession>
<evidence type="ECO:0000256" key="1">
    <source>
        <dbReference type="SAM" id="MobiDB-lite"/>
    </source>
</evidence>
<feature type="region of interest" description="Disordered" evidence="1">
    <location>
        <begin position="1"/>
        <end position="73"/>
    </location>
</feature>
<name>A0A7F8KG12_DELLE</name>
<dbReference type="InParanoid" id="A0A7F8KG12"/>